<sequence>MSGQQAMMPMKTLNLHANHEGMIHDAQYDYYGKRLATCSNDGKIHIFDTSGRNDGNKVTITTEKHENPHSGPIWKIAWAHPRFGTLLASCSFDKSVAIHRDMLSQSQQGSWTNVWKKQFDGSMNYLQFSPWECGLHLAAASSSGKVCIISQRQKDNTFSSSDWQAHDLGVNSLSWQPYQLSEEMTVDQIDKSLVVFPKIVTGSCDKTLKVWSISIENDKLNYKKIIELKDIHQDWIRDVAWCPAIGNSYDLIASCSEDSKVVLWKLYPNQTEDGYDRVEPTILKGNFEGPVWRLSWSLTGNMLAVSAATQNNDNQVVVYQENDRGEWEIINSIDQDEDNGAN</sequence>
<dbReference type="GO" id="GO:0030127">
    <property type="term" value="C:COPII vesicle coat"/>
    <property type="evidence" value="ECO:0007669"/>
    <property type="project" value="TreeGrafter"/>
</dbReference>
<keyword evidence="8" id="KW-0653">Protein transport</keyword>
<dbReference type="GO" id="GO:0005198">
    <property type="term" value="F:structural molecule activity"/>
    <property type="evidence" value="ECO:0007669"/>
    <property type="project" value="InterPro"/>
</dbReference>
<comment type="subcellular location">
    <subcellularLocation>
        <location evidence="1">Nucleus</location>
        <location evidence="1">Nuclear pore complex</location>
    </subcellularLocation>
</comment>
<keyword evidence="5" id="KW-0853">WD repeat</keyword>
<protein>
    <submittedName>
        <fullName evidence="13">Sec13</fullName>
    </submittedName>
</protein>
<dbReference type="AlphaFoldDB" id="D3KYX6"/>
<dbReference type="SMART" id="SM00320">
    <property type="entry name" value="WD40"/>
    <property type="match status" value="6"/>
</dbReference>
<evidence type="ECO:0000256" key="1">
    <source>
        <dbReference type="ARBA" id="ARBA00004567"/>
    </source>
</evidence>
<dbReference type="Pfam" id="PF00400">
    <property type="entry name" value="WD40"/>
    <property type="match status" value="4"/>
</dbReference>
<evidence type="ECO:0000256" key="4">
    <source>
        <dbReference type="ARBA" id="ARBA00022448"/>
    </source>
</evidence>
<evidence type="ECO:0000256" key="11">
    <source>
        <dbReference type="ARBA" id="ARBA00023242"/>
    </source>
</evidence>
<accession>D3KYX6</accession>
<evidence type="ECO:0000256" key="9">
    <source>
        <dbReference type="ARBA" id="ARBA00023010"/>
    </source>
</evidence>
<comment type="function">
    <text evidence="12">Component of the coat protein complex II (COPII) which promotes the formation of transport vesicles from the endoplasmic reticulum (ER). The coat has two main functions, the physical deformation of the endoplasmic reticulum membrane into vesicles and the selection of cargo molecules. It also functions as a component of the nuclear pore complex (NPC). NPC components, collectively referred to as nucleoporins (NUPs), can play the role of both NPC structural components and of docking or interaction partners for transiently associated nuclear transport factors. SEC13 is required for efficient mRNA export from the nucleus to the cytoplasm and for correct nuclear pore biogenesis and distribution.</text>
</comment>
<reference evidence="13" key="1">
    <citation type="journal article" date="2009" name="Curr. Biol.">
        <title>Two distinct repeat sequences of Nup98 nucleoporins characterize dual nuclei in the binucleated ciliate tetrahymena.</title>
        <authorList>
            <person name="Iwamoto M."/>
            <person name="Mori C."/>
            <person name="Kojidani T."/>
            <person name="Bunai F."/>
            <person name="Hori T."/>
            <person name="Fukagawa T."/>
            <person name="Hiraoka Y."/>
            <person name="Haraguchi T."/>
        </authorList>
    </citation>
    <scope>NUCLEOTIDE SEQUENCE</scope>
    <source>
        <strain evidence="13">B strain</strain>
    </source>
</reference>
<dbReference type="InterPro" id="IPR020472">
    <property type="entry name" value="WD40_PAC1"/>
</dbReference>
<dbReference type="PANTHER" id="PTHR11024">
    <property type="entry name" value="NUCLEAR PORE COMPLEX PROTEIN SEC13 / SEH1 FAMILY MEMBER"/>
    <property type="match status" value="1"/>
</dbReference>
<evidence type="ECO:0000256" key="7">
    <source>
        <dbReference type="ARBA" id="ARBA00022816"/>
    </source>
</evidence>
<keyword evidence="6" id="KW-0677">Repeat</keyword>
<name>D3KYX6_TETTH</name>
<evidence type="ECO:0000256" key="5">
    <source>
        <dbReference type="ARBA" id="ARBA00022574"/>
    </source>
</evidence>
<dbReference type="EMBL" id="AB547468">
    <property type="protein sequence ID" value="BAI77724.1"/>
    <property type="molecule type" value="mRNA"/>
</dbReference>
<comment type="similarity">
    <text evidence="2">Belongs to the WD repeat SEC13 family.</text>
</comment>
<gene>
    <name evidence="13" type="primary">SEC13</name>
</gene>
<keyword evidence="10" id="KW-0906">Nuclear pore complex</keyword>
<proteinExistence type="evidence at transcript level"/>
<evidence type="ECO:0000256" key="10">
    <source>
        <dbReference type="ARBA" id="ARBA00023132"/>
    </source>
</evidence>
<dbReference type="Gene3D" id="2.130.10.10">
    <property type="entry name" value="YVTN repeat-like/Quinoprotein amine dehydrogenase"/>
    <property type="match status" value="1"/>
</dbReference>
<organism evidence="13">
    <name type="scientific">Tetrahymena thermophila</name>
    <dbReference type="NCBI Taxonomy" id="5911"/>
    <lineage>
        <taxon>Eukaryota</taxon>
        <taxon>Sar</taxon>
        <taxon>Alveolata</taxon>
        <taxon>Ciliophora</taxon>
        <taxon>Intramacronucleata</taxon>
        <taxon>Oligohymenophorea</taxon>
        <taxon>Hymenostomatida</taxon>
        <taxon>Tetrahymenina</taxon>
        <taxon>Tetrahymenidae</taxon>
        <taxon>Tetrahymena</taxon>
    </lineage>
</organism>
<dbReference type="OMA" id="IWKEEGD"/>
<dbReference type="InterPro" id="IPR037363">
    <property type="entry name" value="Sec13/Seh1_fam"/>
</dbReference>
<comment type="subunit">
    <text evidence="3">The COPII coat is composed of at least 5 proteins: the SEC23/24 complex, the SEC13/31 complex, and the protein SAR1. Component of the nuclear pore complex (NPC). NPC constitutes the exclusive means of nucleocytoplasmic transport. NPCs allow the passive diffusion of ions and small molecules and the active, nuclear transport receptor-mediated bidirectional transport of macromolecules such as proteins, RNAs, ribonucleoparticles (RNPs), and ribosomal subunits across the nuclear envelope. Due to its 8-fold rotational symmetry, all subunits are present with 8 copies or multiples thereof.</text>
</comment>
<dbReference type="GO" id="GO:0090114">
    <property type="term" value="P:COPII-coated vesicle budding"/>
    <property type="evidence" value="ECO:0007669"/>
    <property type="project" value="TreeGrafter"/>
</dbReference>
<evidence type="ECO:0000256" key="8">
    <source>
        <dbReference type="ARBA" id="ARBA00022927"/>
    </source>
</evidence>
<dbReference type="GO" id="GO:0051028">
    <property type="term" value="P:mRNA transport"/>
    <property type="evidence" value="ECO:0007669"/>
    <property type="project" value="UniProtKB-KW"/>
</dbReference>
<dbReference type="InterPro" id="IPR001680">
    <property type="entry name" value="WD40_rpt"/>
</dbReference>
<dbReference type="SUPFAM" id="SSF50978">
    <property type="entry name" value="WD40 repeat-like"/>
    <property type="match status" value="1"/>
</dbReference>
<dbReference type="GO" id="GO:0031080">
    <property type="term" value="C:nuclear pore outer ring"/>
    <property type="evidence" value="ECO:0007669"/>
    <property type="project" value="TreeGrafter"/>
</dbReference>
<evidence type="ECO:0000313" key="13">
    <source>
        <dbReference type="EMBL" id="BAI77724.1"/>
    </source>
</evidence>
<dbReference type="PRINTS" id="PR00320">
    <property type="entry name" value="GPROTEINBRPT"/>
</dbReference>
<evidence type="ECO:0000256" key="6">
    <source>
        <dbReference type="ARBA" id="ARBA00022737"/>
    </source>
</evidence>
<reference evidence="13" key="2">
    <citation type="submission" date="2010-02" db="EMBL/GenBank/DDBJ databases">
        <authorList>
            <person name="Iwamoto M."/>
            <person name="Haraguchi T."/>
        </authorList>
    </citation>
    <scope>NUCLEOTIDE SEQUENCE</scope>
    <source>
        <strain evidence="13">B strain</strain>
    </source>
</reference>
<keyword evidence="11" id="KW-0539">Nucleus</keyword>
<evidence type="ECO:0000256" key="2">
    <source>
        <dbReference type="ARBA" id="ARBA00010102"/>
    </source>
</evidence>
<evidence type="ECO:0000256" key="12">
    <source>
        <dbReference type="ARBA" id="ARBA00025261"/>
    </source>
</evidence>
<keyword evidence="9" id="KW-0811">Translocation</keyword>
<dbReference type="GO" id="GO:0006606">
    <property type="term" value="P:protein import into nucleus"/>
    <property type="evidence" value="ECO:0007669"/>
    <property type="project" value="TreeGrafter"/>
</dbReference>
<dbReference type="PANTHER" id="PTHR11024:SF2">
    <property type="entry name" value="PROTEIN SEC13 HOMOLOG"/>
    <property type="match status" value="1"/>
</dbReference>
<evidence type="ECO:0000256" key="3">
    <source>
        <dbReference type="ARBA" id="ARBA00011369"/>
    </source>
</evidence>
<keyword evidence="7" id="KW-0509">mRNA transport</keyword>
<keyword evidence="4" id="KW-0813">Transport</keyword>
<dbReference type="InterPro" id="IPR036322">
    <property type="entry name" value="WD40_repeat_dom_sf"/>
</dbReference>
<dbReference type="InterPro" id="IPR015943">
    <property type="entry name" value="WD40/YVTN_repeat-like_dom_sf"/>
</dbReference>